<dbReference type="EMBL" id="GFAH01000726">
    <property type="protein sequence ID" value="JAV47663.1"/>
    <property type="molecule type" value="Transcribed_RNA"/>
</dbReference>
<proteinExistence type="predicted"/>
<evidence type="ECO:0000313" key="5">
    <source>
        <dbReference type="EMBL" id="JAV47663.1"/>
    </source>
</evidence>
<dbReference type="InterPro" id="IPR029277">
    <property type="entry name" value="SVWC_dom"/>
</dbReference>
<keyword evidence="2" id="KW-0964">Secreted</keyword>
<dbReference type="GO" id="GO:0005576">
    <property type="term" value="C:extracellular region"/>
    <property type="evidence" value="ECO:0007669"/>
    <property type="project" value="UniProtKB-SubCell"/>
</dbReference>
<accession>A0A1W7R935</accession>
<evidence type="ECO:0000256" key="1">
    <source>
        <dbReference type="ARBA" id="ARBA00004613"/>
    </source>
</evidence>
<dbReference type="Pfam" id="PF15430">
    <property type="entry name" value="SVWC"/>
    <property type="match status" value="1"/>
</dbReference>
<organism evidence="5">
    <name type="scientific">Hadrurus spadix</name>
    <dbReference type="NCBI Taxonomy" id="141984"/>
    <lineage>
        <taxon>Eukaryota</taxon>
        <taxon>Metazoa</taxon>
        <taxon>Ecdysozoa</taxon>
        <taxon>Arthropoda</taxon>
        <taxon>Chelicerata</taxon>
        <taxon>Arachnida</taxon>
        <taxon>Scorpiones</taxon>
        <taxon>Iurida</taxon>
        <taxon>Iuroidea</taxon>
        <taxon>Hadrurus</taxon>
    </lineage>
</organism>
<keyword evidence="3" id="KW-1133">Transmembrane helix</keyword>
<dbReference type="SMART" id="SM01318">
    <property type="entry name" value="SVWC"/>
    <property type="match status" value="1"/>
</dbReference>
<feature type="transmembrane region" description="Helical" evidence="3">
    <location>
        <begin position="6"/>
        <end position="26"/>
    </location>
</feature>
<keyword evidence="3" id="KW-0472">Membrane</keyword>
<sequence length="143" mass="17245">MFFIDNTFRYVIIILYLFFALSHEYVSQRRQRYCPGPCIDLSGKNRKINETWYEDSKCEKHTCIMHRGLPHIRFYRCSVVYPYPECKIERGNGSYPDCCEKSVCGKDSEFYEETWRESNFTNSTTSEFYEETWRESNFTNSTF</sequence>
<comment type="subcellular location">
    <subcellularLocation>
        <location evidence="1">Secreted</location>
    </subcellularLocation>
</comment>
<evidence type="ECO:0000256" key="2">
    <source>
        <dbReference type="ARBA" id="ARBA00022525"/>
    </source>
</evidence>
<feature type="domain" description="Single" evidence="4">
    <location>
        <begin position="38"/>
        <end position="104"/>
    </location>
</feature>
<dbReference type="AlphaFoldDB" id="A0A1W7R935"/>
<reference evidence="5" key="1">
    <citation type="submission" date="2016-11" db="EMBL/GenBank/DDBJ databases">
        <title>Venom-gland transcriptomics and venom proteomics of the black-back scorpion (Hadrurus spadix) reveal detectability challenges and an unexplored realm of animal toxin diversity.</title>
        <authorList>
            <person name="Rokyta D.R."/>
            <person name="Ward M.J."/>
        </authorList>
    </citation>
    <scope>NUCLEOTIDE SEQUENCE</scope>
    <source>
        <tissue evidence="5">Venom gland</tissue>
    </source>
</reference>
<keyword evidence="3" id="KW-0812">Transmembrane</keyword>
<protein>
    <submittedName>
        <fullName evidence="5">Venom protein</fullName>
    </submittedName>
</protein>
<evidence type="ECO:0000259" key="4">
    <source>
        <dbReference type="SMART" id="SM01318"/>
    </source>
</evidence>
<evidence type="ECO:0000256" key="3">
    <source>
        <dbReference type="SAM" id="Phobius"/>
    </source>
</evidence>
<name>A0A1W7R935_9SCOR</name>